<sequence>MVRKIIKFLVFIFCVNCYAQEPLQYRVKQGLPSNHIYDIEEDENGFMWFATNRGLVKYDGEAFKIFTIKDGLPNNDTWRLETDLKGRLWYYSKSSYQGYIKNDSIYKFSTKQKEILSPLFTYKTKDSLWFFDSSIGLRTINETNIIAAEFNKDLFPSIVNKLNKIQQKNGFNIVNSMPLLLNPETKEYFLINKTKVLIYNNSLKFIREIPINLPVSFNANNQQKRGLMYH</sequence>
<protein>
    <recommendedName>
        <fullName evidence="4">Diguanylate cyclase</fullName>
    </recommendedName>
</protein>
<keyword evidence="3" id="KW-1185">Reference proteome</keyword>
<reference evidence="2 3" key="1">
    <citation type="submission" date="2016-12" db="EMBL/GenBank/DDBJ databases">
        <title>Trade-off between light-utilization and light-protection in marine flavobacteria.</title>
        <authorList>
            <person name="Kumagai Y."/>
            <person name="Yoshizawa S."/>
            <person name="Kogure K."/>
            <person name="Iwasaki W."/>
        </authorList>
    </citation>
    <scope>NUCLEOTIDE SEQUENCE [LARGE SCALE GENOMIC DNA]</scope>
    <source>
        <strain evidence="2 3">ATCC 43844</strain>
    </source>
</reference>
<dbReference type="InterPro" id="IPR011110">
    <property type="entry name" value="Reg_prop"/>
</dbReference>
<feature type="chain" id="PRO_5015670791" description="Diguanylate cyclase" evidence="1">
    <location>
        <begin position="20"/>
        <end position="230"/>
    </location>
</feature>
<dbReference type="Gene3D" id="2.130.10.10">
    <property type="entry name" value="YVTN repeat-like/Quinoprotein amine dehydrogenase"/>
    <property type="match status" value="1"/>
</dbReference>
<name>A0A2S7WI90_9FLAO</name>
<dbReference type="Pfam" id="PF07494">
    <property type="entry name" value="Reg_prop"/>
    <property type="match status" value="1"/>
</dbReference>
<evidence type="ECO:0000313" key="3">
    <source>
        <dbReference type="Proteomes" id="UP000239068"/>
    </source>
</evidence>
<evidence type="ECO:0008006" key="4">
    <source>
        <dbReference type="Google" id="ProtNLM"/>
    </source>
</evidence>
<dbReference type="InterPro" id="IPR015943">
    <property type="entry name" value="WD40/YVTN_repeat-like_dom_sf"/>
</dbReference>
<dbReference type="RefSeq" id="WP_105022644.1">
    <property type="nucleotide sequence ID" value="NZ_MSCM01000002.1"/>
</dbReference>
<dbReference type="EMBL" id="MSCM01000002">
    <property type="protein sequence ID" value="PQJ77325.1"/>
    <property type="molecule type" value="Genomic_DNA"/>
</dbReference>
<dbReference type="AlphaFoldDB" id="A0A2S7WI90"/>
<accession>A0A2S7WI90</accession>
<feature type="signal peptide" evidence="1">
    <location>
        <begin position="1"/>
        <end position="19"/>
    </location>
</feature>
<dbReference type="SUPFAM" id="SSF63829">
    <property type="entry name" value="Calcium-dependent phosphotriesterase"/>
    <property type="match status" value="1"/>
</dbReference>
<gene>
    <name evidence="2" type="ORF">BTO16_15930</name>
</gene>
<keyword evidence="1" id="KW-0732">Signal</keyword>
<proteinExistence type="predicted"/>
<evidence type="ECO:0000313" key="2">
    <source>
        <dbReference type="EMBL" id="PQJ77325.1"/>
    </source>
</evidence>
<dbReference type="Proteomes" id="UP000239068">
    <property type="component" value="Unassembled WGS sequence"/>
</dbReference>
<evidence type="ECO:0000256" key="1">
    <source>
        <dbReference type="SAM" id="SignalP"/>
    </source>
</evidence>
<organism evidence="2 3">
    <name type="scientific">Polaribacter glomeratus</name>
    <dbReference type="NCBI Taxonomy" id="102"/>
    <lineage>
        <taxon>Bacteria</taxon>
        <taxon>Pseudomonadati</taxon>
        <taxon>Bacteroidota</taxon>
        <taxon>Flavobacteriia</taxon>
        <taxon>Flavobacteriales</taxon>
        <taxon>Flavobacteriaceae</taxon>
    </lineage>
</organism>
<dbReference type="OrthoDB" id="799853at2"/>
<comment type="caution">
    <text evidence="2">The sequence shown here is derived from an EMBL/GenBank/DDBJ whole genome shotgun (WGS) entry which is preliminary data.</text>
</comment>